<evidence type="ECO:0000313" key="2">
    <source>
        <dbReference type="EMBL" id="VDP27643.1"/>
    </source>
</evidence>
<organism evidence="4">
    <name type="scientific">Schistosoma curassoni</name>
    <dbReference type="NCBI Taxonomy" id="6186"/>
    <lineage>
        <taxon>Eukaryota</taxon>
        <taxon>Metazoa</taxon>
        <taxon>Spiralia</taxon>
        <taxon>Lophotrochozoa</taxon>
        <taxon>Platyhelminthes</taxon>
        <taxon>Trematoda</taxon>
        <taxon>Digenea</taxon>
        <taxon>Strigeidida</taxon>
        <taxon>Schistosomatoidea</taxon>
        <taxon>Schistosomatidae</taxon>
        <taxon>Schistosoma</taxon>
    </lineage>
</organism>
<name>A0A183JYF5_9TREM</name>
<reference evidence="4" key="1">
    <citation type="submission" date="2016-06" db="UniProtKB">
        <authorList>
            <consortium name="WormBaseParasite"/>
        </authorList>
    </citation>
    <scope>IDENTIFICATION</scope>
</reference>
<gene>
    <name evidence="2" type="ORF">SCUD_LOCUS7761</name>
</gene>
<evidence type="ECO:0000313" key="3">
    <source>
        <dbReference type="Proteomes" id="UP000279833"/>
    </source>
</evidence>
<dbReference type="EMBL" id="UZAK01032462">
    <property type="protein sequence ID" value="VDP27643.1"/>
    <property type="molecule type" value="Genomic_DNA"/>
</dbReference>
<protein>
    <submittedName>
        <fullName evidence="2 4">Uncharacterized protein</fullName>
    </submittedName>
</protein>
<dbReference type="WBParaSite" id="SCUD_0000776101-mRNA-1">
    <property type="protein sequence ID" value="SCUD_0000776101-mRNA-1"/>
    <property type="gene ID" value="SCUD_0000776101"/>
</dbReference>
<sequence>MVVGGSREETLDPGSVLLGTRQQDVPEGTGAPWRIRSRVTQLHNKHWYNVAPNTYAPHKSLDLCVGCVTARAPRPKQVCFLEGHSPNLWPKGLIHKAVEKRQEMKFDGSRILEPICIIDLDSGFSNSRWMPRIRQAS</sequence>
<evidence type="ECO:0000313" key="4">
    <source>
        <dbReference type="WBParaSite" id="SCUD_0000776101-mRNA-1"/>
    </source>
</evidence>
<feature type="region of interest" description="Disordered" evidence="1">
    <location>
        <begin position="1"/>
        <end position="29"/>
    </location>
</feature>
<dbReference type="Proteomes" id="UP000279833">
    <property type="component" value="Unassembled WGS sequence"/>
</dbReference>
<evidence type="ECO:0000256" key="1">
    <source>
        <dbReference type="SAM" id="MobiDB-lite"/>
    </source>
</evidence>
<feature type="compositionally biased region" description="Basic and acidic residues" evidence="1">
    <location>
        <begin position="1"/>
        <end position="10"/>
    </location>
</feature>
<proteinExistence type="predicted"/>
<reference evidence="2 3" key="2">
    <citation type="submission" date="2018-11" db="EMBL/GenBank/DDBJ databases">
        <authorList>
            <consortium name="Pathogen Informatics"/>
        </authorList>
    </citation>
    <scope>NUCLEOTIDE SEQUENCE [LARGE SCALE GENOMIC DNA]</scope>
    <source>
        <strain evidence="2">Dakar</strain>
        <strain evidence="3">Dakar, Senegal</strain>
    </source>
</reference>
<accession>A0A183JYF5</accession>
<keyword evidence="3" id="KW-1185">Reference proteome</keyword>
<dbReference type="AlphaFoldDB" id="A0A183JYF5"/>